<dbReference type="InterPro" id="IPR050943">
    <property type="entry name" value="Glycosyltr_29_Sialyltrsf"/>
</dbReference>
<evidence type="ECO:0000313" key="14">
    <source>
        <dbReference type="EMBL" id="KAK3279782.1"/>
    </source>
</evidence>
<keyword evidence="11" id="KW-0325">Glycoprotein</keyword>
<dbReference type="Gene3D" id="3.90.1480.20">
    <property type="entry name" value="Glycosyl transferase family 29"/>
    <property type="match status" value="1"/>
</dbReference>
<evidence type="ECO:0000256" key="3">
    <source>
        <dbReference type="ARBA" id="ARBA00022676"/>
    </source>
</evidence>
<evidence type="ECO:0000256" key="9">
    <source>
        <dbReference type="ARBA" id="ARBA00023136"/>
    </source>
</evidence>
<evidence type="ECO:0000256" key="10">
    <source>
        <dbReference type="ARBA" id="ARBA00023157"/>
    </source>
</evidence>
<keyword evidence="15" id="KW-1185">Reference proteome</keyword>
<comment type="caution">
    <text evidence="14">The sequence shown here is derived from an EMBL/GenBank/DDBJ whole genome shotgun (WGS) entry which is preliminary data.</text>
</comment>
<evidence type="ECO:0000256" key="8">
    <source>
        <dbReference type="ARBA" id="ARBA00023034"/>
    </source>
</evidence>
<dbReference type="InterPro" id="IPR000742">
    <property type="entry name" value="EGF"/>
</dbReference>
<accession>A0AAE0LC85</accession>
<protein>
    <recommendedName>
        <fullName evidence="13">EGF-like domain-containing protein</fullName>
    </recommendedName>
</protein>
<evidence type="ECO:0000313" key="15">
    <source>
        <dbReference type="Proteomes" id="UP001190700"/>
    </source>
</evidence>
<evidence type="ECO:0000256" key="5">
    <source>
        <dbReference type="ARBA" id="ARBA00022692"/>
    </source>
</evidence>
<dbReference type="Pfam" id="PF18720">
    <property type="entry name" value="EGF_Tenascin"/>
    <property type="match status" value="1"/>
</dbReference>
<keyword evidence="3" id="KW-0328">Glycosyltransferase</keyword>
<sequence>MRPEQLARLTHNVVSMLLFLLTLWLLMTEPVVKESFKGAKEGEEQECDPNPQRTSCSNDCNGHGSCVGTVCVCSSEFTGADCSSAVCPNACSHRGACIAGTCLCEAEFGGPDCSIDRLEVLGDSLVENVHFDLSFQSTCGFLTKSDLAKYGGDRTVYWSDVSGQMETFSIPEEVANVLPEECPNYKFNKCAVVGNSGTTLFAKFGKDIDSHDMVYRFNQAPTHGFEKYVGNHTMFESLNAKFAHQLMRAEGGWRWRDPLAVYILFEPLKLRDEYATIRTKYPAVDVVLFSPEFFVQAHTIYDKLQENLEKHEFGCFTGEKPMSGFYGVLYALSACKTVDLYGFDPWTDAMARSHTKKYRYHYFDDEEPRHGAHSFDATFYMYRLMAMQQGSRLKVHAVKTFGPPEVNSFGQQQGVGNSSVANGVVEDLQSHEGRLVHKGVRVKVGGHE</sequence>
<dbReference type="AlphaFoldDB" id="A0AAE0LC85"/>
<feature type="domain" description="EGF-like" evidence="13">
    <location>
        <begin position="71"/>
        <end position="82"/>
    </location>
</feature>
<name>A0AAE0LC85_9CHLO</name>
<dbReference type="FunFam" id="2.10.25.10:FF:000001">
    <property type="entry name" value="Tenascin C"/>
    <property type="match status" value="1"/>
</dbReference>
<keyword evidence="10" id="KW-1015">Disulfide bond</keyword>
<dbReference type="Gene3D" id="2.10.25.10">
    <property type="entry name" value="Laminin"/>
    <property type="match status" value="2"/>
</dbReference>
<proteinExistence type="inferred from homology"/>
<dbReference type="Pfam" id="PF00777">
    <property type="entry name" value="Glyco_transf_29"/>
    <property type="match status" value="1"/>
</dbReference>
<comment type="subcellular location">
    <subcellularLocation>
        <location evidence="1">Golgi apparatus membrane</location>
        <topology evidence="1">Single-pass type II membrane protein</topology>
    </subcellularLocation>
</comment>
<keyword evidence="5" id="KW-0812">Transmembrane</keyword>
<evidence type="ECO:0000256" key="11">
    <source>
        <dbReference type="ARBA" id="ARBA00023180"/>
    </source>
</evidence>
<keyword evidence="9" id="KW-0472">Membrane</keyword>
<dbReference type="PANTHER" id="PTHR11987:SF36">
    <property type="entry name" value="SIA-ALPHA-2,3-GAL-BETA-1,4-GLCNAC-R:ALPHA 2,8-SIALYLTRANSFERASE"/>
    <property type="match status" value="1"/>
</dbReference>
<dbReference type="PROSITE" id="PS00022">
    <property type="entry name" value="EGF_1"/>
    <property type="match status" value="1"/>
</dbReference>
<organism evidence="14 15">
    <name type="scientific">Cymbomonas tetramitiformis</name>
    <dbReference type="NCBI Taxonomy" id="36881"/>
    <lineage>
        <taxon>Eukaryota</taxon>
        <taxon>Viridiplantae</taxon>
        <taxon>Chlorophyta</taxon>
        <taxon>Pyramimonadophyceae</taxon>
        <taxon>Pyramimonadales</taxon>
        <taxon>Pyramimonadaceae</taxon>
        <taxon>Cymbomonas</taxon>
    </lineage>
</organism>
<keyword evidence="6" id="KW-0735">Signal-anchor</keyword>
<evidence type="ECO:0000259" key="13">
    <source>
        <dbReference type="PROSITE" id="PS00022"/>
    </source>
</evidence>
<dbReference type="CDD" id="cd19952">
    <property type="entry name" value="GT29"/>
    <property type="match status" value="1"/>
</dbReference>
<feature type="chain" id="PRO_5041967641" description="EGF-like domain-containing protein" evidence="12">
    <location>
        <begin position="29"/>
        <end position="448"/>
    </location>
</feature>
<evidence type="ECO:0000256" key="12">
    <source>
        <dbReference type="SAM" id="SignalP"/>
    </source>
</evidence>
<dbReference type="Proteomes" id="UP001190700">
    <property type="component" value="Unassembled WGS sequence"/>
</dbReference>
<keyword evidence="12" id="KW-0732">Signal</keyword>
<dbReference type="PANTHER" id="PTHR11987">
    <property type="entry name" value="ALPHA-2,8-SIALYLTRANSFERASE"/>
    <property type="match status" value="1"/>
</dbReference>
<gene>
    <name evidence="14" type="ORF">CYMTET_12358</name>
</gene>
<comment type="similarity">
    <text evidence="2">Belongs to the glycosyltransferase 29 family.</text>
</comment>
<dbReference type="Pfam" id="PF07974">
    <property type="entry name" value="EGF_2"/>
    <property type="match status" value="1"/>
</dbReference>
<evidence type="ECO:0000256" key="7">
    <source>
        <dbReference type="ARBA" id="ARBA00022989"/>
    </source>
</evidence>
<dbReference type="InterPro" id="IPR041161">
    <property type="entry name" value="EGF_Tenascin"/>
</dbReference>
<evidence type="ECO:0000256" key="2">
    <source>
        <dbReference type="ARBA" id="ARBA00006003"/>
    </source>
</evidence>
<evidence type="ECO:0000256" key="4">
    <source>
        <dbReference type="ARBA" id="ARBA00022679"/>
    </source>
</evidence>
<dbReference type="GO" id="GO:0008373">
    <property type="term" value="F:sialyltransferase activity"/>
    <property type="evidence" value="ECO:0007669"/>
    <property type="project" value="InterPro"/>
</dbReference>
<feature type="signal peptide" evidence="12">
    <location>
        <begin position="1"/>
        <end position="28"/>
    </location>
</feature>
<keyword evidence="7" id="KW-1133">Transmembrane helix</keyword>
<reference evidence="14 15" key="1">
    <citation type="journal article" date="2015" name="Genome Biol. Evol.">
        <title>Comparative Genomics of a Bacterivorous Green Alga Reveals Evolutionary Causalities and Consequences of Phago-Mixotrophic Mode of Nutrition.</title>
        <authorList>
            <person name="Burns J.A."/>
            <person name="Paasch A."/>
            <person name="Narechania A."/>
            <person name="Kim E."/>
        </authorList>
    </citation>
    <scope>NUCLEOTIDE SEQUENCE [LARGE SCALE GENOMIC DNA]</scope>
    <source>
        <strain evidence="14 15">PLY_AMNH</strain>
    </source>
</reference>
<evidence type="ECO:0000256" key="1">
    <source>
        <dbReference type="ARBA" id="ARBA00004323"/>
    </source>
</evidence>
<dbReference type="InterPro" id="IPR013111">
    <property type="entry name" value="EGF_extracell"/>
</dbReference>
<dbReference type="GO" id="GO:0000139">
    <property type="term" value="C:Golgi membrane"/>
    <property type="evidence" value="ECO:0007669"/>
    <property type="project" value="UniProtKB-SubCell"/>
</dbReference>
<dbReference type="InterPro" id="IPR038578">
    <property type="entry name" value="GT29-like_sf"/>
</dbReference>
<keyword evidence="4" id="KW-0808">Transferase</keyword>
<keyword evidence="8" id="KW-0333">Golgi apparatus</keyword>
<evidence type="ECO:0000256" key="6">
    <source>
        <dbReference type="ARBA" id="ARBA00022968"/>
    </source>
</evidence>
<dbReference type="InterPro" id="IPR001675">
    <property type="entry name" value="Glyco_trans_29"/>
</dbReference>
<dbReference type="EMBL" id="LGRX02004674">
    <property type="protein sequence ID" value="KAK3279782.1"/>
    <property type="molecule type" value="Genomic_DNA"/>
</dbReference>